<feature type="domain" description="Anaphase-promoting complex subunit 5" evidence="3">
    <location>
        <begin position="579"/>
        <end position="606"/>
    </location>
</feature>
<keyword evidence="5" id="KW-1185">Reference proteome</keyword>
<protein>
    <recommendedName>
        <fullName evidence="3">Anaphase-promoting complex subunit 5 domain-containing protein</fullName>
    </recommendedName>
</protein>
<dbReference type="InterPro" id="IPR019734">
    <property type="entry name" value="TPR_rpt"/>
</dbReference>
<dbReference type="Pfam" id="PF12862">
    <property type="entry name" value="ANAPC5"/>
    <property type="match status" value="2"/>
</dbReference>
<evidence type="ECO:0000256" key="2">
    <source>
        <dbReference type="ARBA" id="ARBA00022803"/>
    </source>
</evidence>
<dbReference type="InterPro" id="IPR051685">
    <property type="entry name" value="Ycf3/AcsC/BcsC/TPR_MFPF"/>
</dbReference>
<dbReference type="Proteomes" id="UP000567179">
    <property type="component" value="Unassembled WGS sequence"/>
</dbReference>
<dbReference type="Gene3D" id="1.25.40.10">
    <property type="entry name" value="Tetratricopeptide repeat domain"/>
    <property type="match status" value="2"/>
</dbReference>
<dbReference type="AlphaFoldDB" id="A0A8H5BAG5"/>
<sequence>MDPLTATLAVISLATAVKDMVELGQKIHESFAKVSRNYQKAQSVAKDIRDMVDEINVFCEDHQDTLDNMKELRLDLLGLLAKFRNFEASILPLLPQAGGRRRDRLTRAWEAWRSNNKAEERILDLHNDIVKVMRRYMWRSVMRTEVALEANHRETRKVVTDVHNDIAQGLQVLEVVRRDVSAIAAVAVPYYSYKSSGTISNEFDCSITMFAGSTTSTSAPMLRTPEVITEEVATTAFIKVQIDSIAMIVKTMSILPASAQNSVEKFSWTPSLLIKLQSMDIMHLRYHIVREVIGIRELLDTGRQQSISVGGILALNRLSVALGILNMPHDGILVGSWAVTLSRMLVNASSDKQPDLDAFLALYLLNQSIRSRGKGNNARSLQAIVEAYSITQNLQNQHGEHFQTLHSKVLLEYARLVDKQQSIRMCTEAIHILEDTFNVQALTHTKYGNTIESVAEPCSSFLDNLFSSTSPKTAIVVYADLLQRLGALLLVDGCPNNALGLHLLAIAVYRKLVSVYKHEQWETPLAQALSSLLRDATAMRMPAREILNTAEECIQLLRGLAGGNPPYYARQLVGTLWIKATTLQDLGQDAEAITTWEEIATLARQIVQDSELCSRALRYLSDHFRRLERYDDAARTGTLAITTYQENAEIQATRYFNLSKDLRQLRRYKESVEAARTSVALYRRLAMRDPEKSRCCLIVGLSDLAHCLVASGEYSEALVAWKESTTMLDNHVHTNSDTSCGVYLDALDSYTYISHILQDKEESLKVCSTAIQYLRQLSEIYPQDTHITEQLLWTEFSHAHNMVRFGCLEDAQHYIDESRPSSWTSESEIHSECVIAAWDAAKVTLKADVLDAQGFTEQALLVCRKVPGIVSLFVGTCQAPFDRMISSMVQEARLQVDLGANEEAMKVAEEALQLARNSKLEPVANNLVRSLYGVAFTALSHRNYKRVIEAAQEGCIISACQNWKNGDRQNTLTHFSLFALLSFAEANLGRYDTALEYAHRAVDISLEIRDIKLYISATTAELSYMETRGNLANILFATGDHAQARQICEERRAYFSKRVDTRMGEYRELAPILRMLGILCCSEGRHEEGEAAAQELSRIMMTLGIAFPSLQEQVKIRLRNQAEVPILKVLDNMSAKLDCGHQTEVGSSFSICVPRIATL</sequence>
<name>A0A8H5BAG5_9AGAR</name>
<evidence type="ECO:0000313" key="5">
    <source>
        <dbReference type="Proteomes" id="UP000567179"/>
    </source>
</evidence>
<dbReference type="SUPFAM" id="SSF48452">
    <property type="entry name" value="TPR-like"/>
    <property type="match status" value="2"/>
</dbReference>
<dbReference type="InterPro" id="IPR026000">
    <property type="entry name" value="Apc5_dom"/>
</dbReference>
<organism evidence="4 5">
    <name type="scientific">Psilocybe cf. subviscida</name>
    <dbReference type="NCBI Taxonomy" id="2480587"/>
    <lineage>
        <taxon>Eukaryota</taxon>
        <taxon>Fungi</taxon>
        <taxon>Dikarya</taxon>
        <taxon>Basidiomycota</taxon>
        <taxon>Agaricomycotina</taxon>
        <taxon>Agaricomycetes</taxon>
        <taxon>Agaricomycetidae</taxon>
        <taxon>Agaricales</taxon>
        <taxon>Agaricineae</taxon>
        <taxon>Strophariaceae</taxon>
        <taxon>Psilocybe</taxon>
    </lineage>
</organism>
<proteinExistence type="predicted"/>
<comment type="caution">
    <text evidence="4">The sequence shown here is derived from an EMBL/GenBank/DDBJ whole genome shotgun (WGS) entry which is preliminary data.</text>
</comment>
<dbReference type="PANTHER" id="PTHR44943:SF8">
    <property type="entry name" value="TPR REPEAT-CONTAINING PROTEIN MJ0263"/>
    <property type="match status" value="1"/>
</dbReference>
<dbReference type="InterPro" id="IPR011990">
    <property type="entry name" value="TPR-like_helical_dom_sf"/>
</dbReference>
<accession>A0A8H5BAG5</accession>
<dbReference type="OrthoDB" id="3131838at2759"/>
<reference evidence="4 5" key="1">
    <citation type="journal article" date="2020" name="ISME J.">
        <title>Uncovering the hidden diversity of litter-decomposition mechanisms in mushroom-forming fungi.</title>
        <authorList>
            <person name="Floudas D."/>
            <person name="Bentzer J."/>
            <person name="Ahren D."/>
            <person name="Johansson T."/>
            <person name="Persson P."/>
            <person name="Tunlid A."/>
        </authorList>
    </citation>
    <scope>NUCLEOTIDE SEQUENCE [LARGE SCALE GENOMIC DNA]</scope>
    <source>
        <strain evidence="4 5">CBS 101986</strain>
    </source>
</reference>
<evidence type="ECO:0000256" key="1">
    <source>
        <dbReference type="ARBA" id="ARBA00022737"/>
    </source>
</evidence>
<evidence type="ECO:0000313" key="4">
    <source>
        <dbReference type="EMBL" id="KAF5319246.1"/>
    </source>
</evidence>
<keyword evidence="2" id="KW-0802">TPR repeat</keyword>
<evidence type="ECO:0000259" key="3">
    <source>
        <dbReference type="Pfam" id="PF12862"/>
    </source>
</evidence>
<keyword evidence="1" id="KW-0677">Repeat</keyword>
<gene>
    <name evidence="4" type="ORF">D9619_008387</name>
</gene>
<feature type="domain" description="Anaphase-promoting complex subunit 5" evidence="3">
    <location>
        <begin position="887"/>
        <end position="919"/>
    </location>
</feature>
<dbReference type="EMBL" id="JAACJJ010000029">
    <property type="protein sequence ID" value="KAF5319246.1"/>
    <property type="molecule type" value="Genomic_DNA"/>
</dbReference>
<dbReference type="PANTHER" id="PTHR44943">
    <property type="entry name" value="CELLULOSE SYNTHASE OPERON PROTEIN C"/>
    <property type="match status" value="1"/>
</dbReference>
<dbReference type="SMART" id="SM00028">
    <property type="entry name" value="TPR"/>
    <property type="match status" value="7"/>
</dbReference>